<evidence type="ECO:0000313" key="6">
    <source>
        <dbReference type="Proteomes" id="UP000244077"/>
    </source>
</evidence>
<proteinExistence type="inferred from homology"/>
<dbReference type="InterPro" id="IPR029044">
    <property type="entry name" value="Nucleotide-diphossugar_trans"/>
</dbReference>
<gene>
    <name evidence="5" type="ORF">C8N42_103285</name>
</gene>
<dbReference type="EMBL" id="QAOH01000003">
    <property type="protein sequence ID" value="PTQ74992.1"/>
    <property type="molecule type" value="Genomic_DNA"/>
</dbReference>
<reference evidence="5 6" key="1">
    <citation type="submission" date="2018-04" db="EMBL/GenBank/DDBJ databases">
        <title>Genomic Encyclopedia of Archaeal and Bacterial Type Strains, Phase II (KMG-II): from individual species to whole genera.</title>
        <authorList>
            <person name="Goeker M."/>
        </authorList>
    </citation>
    <scope>NUCLEOTIDE SEQUENCE [LARGE SCALE GENOMIC DNA]</scope>
    <source>
        <strain evidence="5 6">DSM 100434</strain>
    </source>
</reference>
<dbReference type="Proteomes" id="UP000244077">
    <property type="component" value="Unassembled WGS sequence"/>
</dbReference>
<evidence type="ECO:0000256" key="1">
    <source>
        <dbReference type="ARBA" id="ARBA00006739"/>
    </source>
</evidence>
<keyword evidence="2" id="KW-0328">Glycosyltransferase</keyword>
<dbReference type="OrthoDB" id="6653642at2"/>
<sequence length="282" mass="31619">MRKITVVVPVYKQWHHLRALLAGFDAQTLSPTEFDLILVANEPLPDGYTPPETSFPVTLCACLKPGSYAARNFGASLAESDLLTFTDADCRPDPDFLRQLLIAHEKLPAAILAGRVGILPAEHRTLWSDYDCLRGIPQERYVARGYGACANLTVPRALFDADGGFDETRLSGGDAEFCRRLSVPVLYVGEAVVTHPCRETFSDVWCKARRVRGGQIRSGPLRRRAAWTVLSFLPPFRESGQLWRVPFPIQQRVRAILAQNLLWACLMAESLRLLFRGEPERR</sequence>
<evidence type="ECO:0000256" key="2">
    <source>
        <dbReference type="ARBA" id="ARBA00022676"/>
    </source>
</evidence>
<dbReference type="RefSeq" id="WP_107815644.1">
    <property type="nucleotide sequence ID" value="NZ_QAOH01000003.1"/>
</dbReference>
<dbReference type="AlphaFoldDB" id="A0A2T5HTS2"/>
<feature type="domain" description="Glycosyltransferase 2-like" evidence="4">
    <location>
        <begin position="5"/>
        <end position="117"/>
    </location>
</feature>
<comment type="similarity">
    <text evidence="1">Belongs to the glycosyltransferase 2 family.</text>
</comment>
<comment type="caution">
    <text evidence="5">The sequence shown here is derived from an EMBL/GenBank/DDBJ whole genome shotgun (WGS) entry which is preliminary data.</text>
</comment>
<dbReference type="SUPFAM" id="SSF53448">
    <property type="entry name" value="Nucleotide-diphospho-sugar transferases"/>
    <property type="match status" value="1"/>
</dbReference>
<dbReference type="Gene3D" id="3.90.550.10">
    <property type="entry name" value="Spore Coat Polysaccharide Biosynthesis Protein SpsA, Chain A"/>
    <property type="match status" value="1"/>
</dbReference>
<accession>A0A2T5HTS2</accession>
<dbReference type="PANTHER" id="PTHR43179:SF12">
    <property type="entry name" value="GALACTOFURANOSYLTRANSFERASE GLFT2"/>
    <property type="match status" value="1"/>
</dbReference>
<keyword evidence="6" id="KW-1185">Reference proteome</keyword>
<evidence type="ECO:0000259" key="4">
    <source>
        <dbReference type="Pfam" id="PF00535"/>
    </source>
</evidence>
<keyword evidence="3" id="KW-0808">Transferase</keyword>
<evidence type="ECO:0000256" key="3">
    <source>
        <dbReference type="ARBA" id="ARBA00022679"/>
    </source>
</evidence>
<dbReference type="GO" id="GO:0016757">
    <property type="term" value="F:glycosyltransferase activity"/>
    <property type="evidence" value="ECO:0007669"/>
    <property type="project" value="UniProtKB-KW"/>
</dbReference>
<protein>
    <recommendedName>
        <fullName evidence="4">Glycosyltransferase 2-like domain-containing protein</fullName>
    </recommendedName>
</protein>
<dbReference type="Pfam" id="PF00535">
    <property type="entry name" value="Glycos_transf_2"/>
    <property type="match status" value="1"/>
</dbReference>
<evidence type="ECO:0000313" key="5">
    <source>
        <dbReference type="EMBL" id="PTQ74992.1"/>
    </source>
</evidence>
<dbReference type="PANTHER" id="PTHR43179">
    <property type="entry name" value="RHAMNOSYLTRANSFERASE WBBL"/>
    <property type="match status" value="1"/>
</dbReference>
<name>A0A2T5HTS2_9RHOB</name>
<organism evidence="5 6">
    <name type="scientific">Celeribacter persicus</name>
    <dbReference type="NCBI Taxonomy" id="1651082"/>
    <lineage>
        <taxon>Bacteria</taxon>
        <taxon>Pseudomonadati</taxon>
        <taxon>Pseudomonadota</taxon>
        <taxon>Alphaproteobacteria</taxon>
        <taxon>Rhodobacterales</taxon>
        <taxon>Roseobacteraceae</taxon>
        <taxon>Celeribacter</taxon>
    </lineage>
</organism>
<dbReference type="InterPro" id="IPR001173">
    <property type="entry name" value="Glyco_trans_2-like"/>
</dbReference>